<reference evidence="1 2" key="1">
    <citation type="submission" date="2016-10" db="EMBL/GenBank/DDBJ databases">
        <authorList>
            <person name="de Groot N.N."/>
        </authorList>
    </citation>
    <scope>NUCLEOTIDE SEQUENCE [LARGE SCALE GENOMIC DNA]</scope>
    <source>
        <strain evidence="1 2">DSM 21800</strain>
    </source>
</reference>
<gene>
    <name evidence="1" type="ORF">SAMN04489812_0394</name>
</gene>
<sequence>MTSGPEFALGRVHHGEHRLLALFTTIRRQHPDEHEVYHVCGDLARWSTRHLQLINEQARRLGIEVADDSPDTEQLLDDSDEPGLRLLNDLVAVHLQAADNSVSWELLGQLAQATRRSELLGLTESCHPQNLRQLRWANSMIKILSPQILSSL</sequence>
<dbReference type="EMBL" id="LT629772">
    <property type="protein sequence ID" value="SDR94331.1"/>
    <property type="molecule type" value="Genomic_DNA"/>
</dbReference>
<organism evidence="1 2">
    <name type="scientific">Microlunatus soli</name>
    <dbReference type="NCBI Taxonomy" id="630515"/>
    <lineage>
        <taxon>Bacteria</taxon>
        <taxon>Bacillati</taxon>
        <taxon>Actinomycetota</taxon>
        <taxon>Actinomycetes</taxon>
        <taxon>Propionibacteriales</taxon>
        <taxon>Propionibacteriaceae</taxon>
        <taxon>Microlunatus</taxon>
    </lineage>
</organism>
<dbReference type="Proteomes" id="UP000199103">
    <property type="component" value="Chromosome I"/>
</dbReference>
<evidence type="ECO:0000313" key="2">
    <source>
        <dbReference type="Proteomes" id="UP000199103"/>
    </source>
</evidence>
<dbReference type="RefSeq" id="WP_197679952.1">
    <property type="nucleotide sequence ID" value="NZ_LT629772.1"/>
</dbReference>
<name>A0A1H1N5A5_9ACTN</name>
<accession>A0A1H1N5A5</accession>
<proteinExistence type="predicted"/>
<evidence type="ECO:0000313" key="1">
    <source>
        <dbReference type="EMBL" id="SDR94331.1"/>
    </source>
</evidence>
<protein>
    <submittedName>
        <fullName evidence="1">Uncharacterized protein</fullName>
    </submittedName>
</protein>
<keyword evidence="2" id="KW-1185">Reference proteome</keyword>
<dbReference type="STRING" id="630515.SAMN04489812_0394"/>
<dbReference type="AlphaFoldDB" id="A0A1H1N5A5"/>